<organism evidence="1 2">
    <name type="scientific">Dysosmobacter welbionis</name>
    <dbReference type="NCBI Taxonomy" id="2093857"/>
    <lineage>
        <taxon>Bacteria</taxon>
        <taxon>Bacillati</taxon>
        <taxon>Bacillota</taxon>
        <taxon>Clostridia</taxon>
        <taxon>Eubacteriales</taxon>
        <taxon>Oscillospiraceae</taxon>
        <taxon>Dysosmobacter</taxon>
    </lineage>
</organism>
<sequence>MWITQHTRKTKTAVTAATVRRLGAHTGTHKFTDKSISGKQQKSNENFSVPCVSVIGLYDNTGGMN</sequence>
<accession>A0A4D7AKQ4</accession>
<proteinExistence type="predicted"/>
<dbReference type="RefSeq" id="WP_136890716.1">
    <property type="nucleotide sequence ID" value="NZ_CP034413.3"/>
</dbReference>
<dbReference type="Proteomes" id="UP000298642">
    <property type="component" value="Chromosome"/>
</dbReference>
<dbReference type="AlphaFoldDB" id="A0A4D7AKQ4"/>
<keyword evidence="2" id="KW-1185">Reference proteome</keyword>
<gene>
    <name evidence="1" type="ORF">EIO64_01415</name>
</gene>
<name>A0A4D7AKQ4_9FIRM</name>
<evidence type="ECO:0000313" key="1">
    <source>
        <dbReference type="EMBL" id="QCI58048.1"/>
    </source>
</evidence>
<protein>
    <submittedName>
        <fullName evidence="1">Uncharacterized protein</fullName>
    </submittedName>
</protein>
<dbReference type="EMBL" id="CP034413">
    <property type="protein sequence ID" value="QCI58048.1"/>
    <property type="molecule type" value="Genomic_DNA"/>
</dbReference>
<evidence type="ECO:0000313" key="2">
    <source>
        <dbReference type="Proteomes" id="UP000298642"/>
    </source>
</evidence>
<dbReference type="KEGG" id="obj:EIO64_01415"/>
<reference evidence="2" key="1">
    <citation type="submission" date="2018-12" db="EMBL/GenBank/DDBJ databases">
        <title>Dusodibacter welbiota gen. nov., sp. nov., isolated from human faeces and emended description of the Oscillibacter genus.</title>
        <authorList>
            <person name="Le Roy T."/>
            <person name="Van der Smissen P."/>
            <person name="Delzenne N."/>
            <person name="Muccioli G."/>
            <person name="Collet J.F."/>
            <person name="Cani P.D."/>
        </authorList>
    </citation>
    <scope>NUCLEOTIDE SEQUENCE [LARGE SCALE GENOMIC DNA]</scope>
    <source>
        <strain evidence="2">J115</strain>
    </source>
</reference>